<dbReference type="OrthoDB" id="9790442at2"/>
<dbReference type="RefSeq" id="WP_116881587.1">
    <property type="nucleotide sequence ID" value="NZ_QURB01000008.1"/>
</dbReference>
<gene>
    <name evidence="10" type="ORF">DXU93_12240</name>
</gene>
<evidence type="ECO:0000256" key="6">
    <source>
        <dbReference type="PROSITE-ProRule" id="PRU00169"/>
    </source>
</evidence>
<keyword evidence="11" id="KW-1185">Reference proteome</keyword>
<proteinExistence type="predicted"/>
<dbReference type="EMBL" id="QURB01000008">
    <property type="protein sequence ID" value="RFC53528.1"/>
    <property type="molecule type" value="Genomic_DNA"/>
</dbReference>
<reference evidence="10 11" key="1">
    <citation type="submission" date="2018-08" db="EMBL/GenBank/DDBJ databases">
        <title>The draft genome squence of Brumimicrobium sp. N62.</title>
        <authorList>
            <person name="Du Z.-J."/>
            <person name="Luo H.-R."/>
        </authorList>
    </citation>
    <scope>NUCLEOTIDE SEQUENCE [LARGE SCALE GENOMIC DNA]</scope>
    <source>
        <strain evidence="10 11">N62</strain>
    </source>
</reference>
<organism evidence="10 11">
    <name type="scientific">Brumimicrobium aurantiacum</name>
    <dbReference type="NCBI Taxonomy" id="1737063"/>
    <lineage>
        <taxon>Bacteria</taxon>
        <taxon>Pseudomonadati</taxon>
        <taxon>Bacteroidota</taxon>
        <taxon>Flavobacteriia</taxon>
        <taxon>Flavobacteriales</taxon>
        <taxon>Crocinitomicaceae</taxon>
        <taxon>Brumimicrobium</taxon>
    </lineage>
</organism>
<keyword evidence="4 7" id="KW-0238">DNA-binding</keyword>
<dbReference type="InterPro" id="IPR001789">
    <property type="entry name" value="Sig_transdc_resp-reg_receiver"/>
</dbReference>
<dbReference type="InterPro" id="IPR036388">
    <property type="entry name" value="WH-like_DNA-bd_sf"/>
</dbReference>
<dbReference type="GO" id="GO:0006355">
    <property type="term" value="P:regulation of DNA-templated transcription"/>
    <property type="evidence" value="ECO:0007669"/>
    <property type="project" value="InterPro"/>
</dbReference>
<dbReference type="InterPro" id="IPR039420">
    <property type="entry name" value="WalR-like"/>
</dbReference>
<feature type="domain" description="OmpR/PhoB-type" evidence="9">
    <location>
        <begin position="130"/>
        <end position="224"/>
    </location>
</feature>
<dbReference type="GO" id="GO:0005829">
    <property type="term" value="C:cytosol"/>
    <property type="evidence" value="ECO:0007669"/>
    <property type="project" value="TreeGrafter"/>
</dbReference>
<dbReference type="Gene3D" id="1.10.10.10">
    <property type="entry name" value="Winged helix-like DNA-binding domain superfamily/Winged helix DNA-binding domain"/>
    <property type="match status" value="1"/>
</dbReference>
<evidence type="ECO:0000256" key="3">
    <source>
        <dbReference type="ARBA" id="ARBA00023015"/>
    </source>
</evidence>
<dbReference type="Pfam" id="PF00486">
    <property type="entry name" value="Trans_reg_C"/>
    <property type="match status" value="1"/>
</dbReference>
<evidence type="ECO:0000313" key="10">
    <source>
        <dbReference type="EMBL" id="RFC53528.1"/>
    </source>
</evidence>
<dbReference type="CDD" id="cd17574">
    <property type="entry name" value="REC_OmpR"/>
    <property type="match status" value="1"/>
</dbReference>
<dbReference type="FunFam" id="3.40.50.2300:FF:000001">
    <property type="entry name" value="DNA-binding response regulator PhoB"/>
    <property type="match status" value="1"/>
</dbReference>
<dbReference type="Pfam" id="PF00072">
    <property type="entry name" value="Response_reg"/>
    <property type="match status" value="1"/>
</dbReference>
<feature type="domain" description="Response regulatory" evidence="8">
    <location>
        <begin position="6"/>
        <end position="122"/>
    </location>
</feature>
<dbReference type="GO" id="GO:0000156">
    <property type="term" value="F:phosphorelay response regulator activity"/>
    <property type="evidence" value="ECO:0007669"/>
    <property type="project" value="TreeGrafter"/>
</dbReference>
<evidence type="ECO:0000259" key="8">
    <source>
        <dbReference type="PROSITE" id="PS50110"/>
    </source>
</evidence>
<dbReference type="SMART" id="SM00448">
    <property type="entry name" value="REC"/>
    <property type="match status" value="1"/>
</dbReference>
<dbReference type="CDD" id="cd00383">
    <property type="entry name" value="trans_reg_C"/>
    <property type="match status" value="1"/>
</dbReference>
<keyword evidence="1 6" id="KW-0597">Phosphoprotein</keyword>
<feature type="DNA-binding region" description="OmpR/PhoB-type" evidence="7">
    <location>
        <begin position="130"/>
        <end position="224"/>
    </location>
</feature>
<evidence type="ECO:0000256" key="2">
    <source>
        <dbReference type="ARBA" id="ARBA00023012"/>
    </source>
</evidence>
<evidence type="ECO:0000256" key="7">
    <source>
        <dbReference type="PROSITE-ProRule" id="PRU01091"/>
    </source>
</evidence>
<dbReference type="AlphaFoldDB" id="A0A3E1EVH7"/>
<dbReference type="PANTHER" id="PTHR48111">
    <property type="entry name" value="REGULATOR OF RPOS"/>
    <property type="match status" value="1"/>
</dbReference>
<evidence type="ECO:0000259" key="9">
    <source>
        <dbReference type="PROSITE" id="PS51755"/>
    </source>
</evidence>
<feature type="modified residue" description="4-aspartylphosphate" evidence="6">
    <location>
        <position position="55"/>
    </location>
</feature>
<evidence type="ECO:0000256" key="1">
    <source>
        <dbReference type="ARBA" id="ARBA00022553"/>
    </source>
</evidence>
<evidence type="ECO:0000313" key="11">
    <source>
        <dbReference type="Proteomes" id="UP000257127"/>
    </source>
</evidence>
<dbReference type="GO" id="GO:0032993">
    <property type="term" value="C:protein-DNA complex"/>
    <property type="evidence" value="ECO:0007669"/>
    <property type="project" value="TreeGrafter"/>
</dbReference>
<dbReference type="Gene3D" id="3.40.50.2300">
    <property type="match status" value="1"/>
</dbReference>
<dbReference type="PANTHER" id="PTHR48111:SF40">
    <property type="entry name" value="PHOSPHATE REGULON TRANSCRIPTIONAL REGULATORY PROTEIN PHOB"/>
    <property type="match status" value="1"/>
</dbReference>
<dbReference type="SUPFAM" id="SSF52172">
    <property type="entry name" value="CheY-like"/>
    <property type="match status" value="1"/>
</dbReference>
<dbReference type="Proteomes" id="UP000257127">
    <property type="component" value="Unassembled WGS sequence"/>
</dbReference>
<evidence type="ECO:0000256" key="4">
    <source>
        <dbReference type="ARBA" id="ARBA00023125"/>
    </source>
</evidence>
<comment type="caution">
    <text evidence="10">The sequence shown here is derived from an EMBL/GenBank/DDBJ whole genome shotgun (WGS) entry which is preliminary data.</text>
</comment>
<evidence type="ECO:0000256" key="5">
    <source>
        <dbReference type="ARBA" id="ARBA00023163"/>
    </source>
</evidence>
<dbReference type="PROSITE" id="PS50110">
    <property type="entry name" value="RESPONSE_REGULATORY"/>
    <property type="match status" value="1"/>
</dbReference>
<dbReference type="GO" id="GO:0000976">
    <property type="term" value="F:transcription cis-regulatory region binding"/>
    <property type="evidence" value="ECO:0007669"/>
    <property type="project" value="TreeGrafter"/>
</dbReference>
<keyword evidence="2" id="KW-0902">Two-component regulatory system</keyword>
<keyword evidence="5" id="KW-0804">Transcription</keyword>
<name>A0A3E1EVH7_9FLAO</name>
<protein>
    <submittedName>
        <fullName evidence="10">DNA-binding response regulator</fullName>
    </submittedName>
</protein>
<dbReference type="InterPro" id="IPR011006">
    <property type="entry name" value="CheY-like_superfamily"/>
</dbReference>
<dbReference type="PROSITE" id="PS51755">
    <property type="entry name" value="OMPR_PHOB"/>
    <property type="match status" value="1"/>
</dbReference>
<dbReference type="InterPro" id="IPR001867">
    <property type="entry name" value="OmpR/PhoB-type_DNA-bd"/>
</dbReference>
<accession>A0A3E1EVH7</accession>
<sequence length="225" mass="25479">MNKKATILFADDDPDILEMISYNLEREGYTIHTAVNGEEAVELSEKVNPDLILLDVMMPKMDGVQVCEAIRSNGKEVQPIIAFLTSRAEDYSQIAGFNAGGDDYINKPIRPKVLISRIEALLRRAGSNIVKEEVNEDLVLDVNRYLLLFKGEELYLPKKEFELLSFLMKKPGNVSNRDQILAEVWGDDTIVGERTVDVHIRKLREKIGDEYIRTIKGVGYTFKAS</sequence>
<keyword evidence="3" id="KW-0805">Transcription regulation</keyword>
<dbReference type="SMART" id="SM00862">
    <property type="entry name" value="Trans_reg_C"/>
    <property type="match status" value="1"/>
</dbReference>